<evidence type="ECO:0000313" key="1">
    <source>
        <dbReference type="EMBL" id="MEX6430937.1"/>
    </source>
</evidence>
<dbReference type="EMBL" id="JBFSHR010000127">
    <property type="protein sequence ID" value="MEX6430937.1"/>
    <property type="molecule type" value="Genomic_DNA"/>
</dbReference>
<protein>
    <submittedName>
        <fullName evidence="1">Uncharacterized protein</fullName>
    </submittedName>
</protein>
<dbReference type="Proteomes" id="UP001560267">
    <property type="component" value="Unassembled WGS sequence"/>
</dbReference>
<accession>A0ABV3Y5T6</accession>
<organism evidence="1 2">
    <name type="scientific">Ferrimicrobium acidiphilum</name>
    <dbReference type="NCBI Taxonomy" id="121039"/>
    <lineage>
        <taxon>Bacteria</taxon>
        <taxon>Bacillati</taxon>
        <taxon>Actinomycetota</taxon>
        <taxon>Acidimicrobiia</taxon>
        <taxon>Acidimicrobiales</taxon>
        <taxon>Acidimicrobiaceae</taxon>
        <taxon>Ferrimicrobium</taxon>
    </lineage>
</organism>
<proteinExistence type="predicted"/>
<evidence type="ECO:0000313" key="2">
    <source>
        <dbReference type="Proteomes" id="UP001560267"/>
    </source>
</evidence>
<gene>
    <name evidence="1" type="ORF">AB6A68_14040</name>
</gene>
<comment type="caution">
    <text evidence="1">The sequence shown here is derived from an EMBL/GenBank/DDBJ whole genome shotgun (WGS) entry which is preliminary data.</text>
</comment>
<name>A0ABV3Y5T6_9ACTN</name>
<reference evidence="1 2" key="1">
    <citation type="submission" date="2024-07" db="EMBL/GenBank/DDBJ databases">
        <title>Draft Genome Sequence of Ferrimicrobium acidiphilum Strain YE2023, Isolated from a Pulp of Bioleach Reactor.</title>
        <authorList>
            <person name="Elkina Y.A."/>
            <person name="Bulaeva A.G."/>
            <person name="Beletsky A.V."/>
            <person name="Mardanov A.V."/>
        </authorList>
    </citation>
    <scope>NUCLEOTIDE SEQUENCE [LARGE SCALE GENOMIC DNA]</scope>
    <source>
        <strain evidence="1 2">YE2023</strain>
    </source>
</reference>
<dbReference type="RefSeq" id="WP_369085027.1">
    <property type="nucleotide sequence ID" value="NZ_JBFSHR010000127.1"/>
</dbReference>
<keyword evidence="2" id="KW-1185">Reference proteome</keyword>
<sequence length="75" mass="8365">MRSRTIVFGSPRRARSFFESTVADNLDIGHPVEVKLIFARQVRKNTKTEFAARGTDVAISALPTLSHQGGWCTPY</sequence>